<evidence type="ECO:0000313" key="3">
    <source>
        <dbReference type="Proteomes" id="UP001064489"/>
    </source>
</evidence>
<feature type="transmembrane region" description="Helical" evidence="1">
    <location>
        <begin position="81"/>
        <end position="98"/>
    </location>
</feature>
<comment type="caution">
    <text evidence="2">The sequence shown here is derived from an EMBL/GenBank/DDBJ whole genome shotgun (WGS) entry which is preliminary data.</text>
</comment>
<dbReference type="AlphaFoldDB" id="A0AAD5I6E7"/>
<organism evidence="2 3">
    <name type="scientific">Acer negundo</name>
    <name type="common">Box elder</name>
    <dbReference type="NCBI Taxonomy" id="4023"/>
    <lineage>
        <taxon>Eukaryota</taxon>
        <taxon>Viridiplantae</taxon>
        <taxon>Streptophyta</taxon>
        <taxon>Embryophyta</taxon>
        <taxon>Tracheophyta</taxon>
        <taxon>Spermatophyta</taxon>
        <taxon>Magnoliopsida</taxon>
        <taxon>eudicotyledons</taxon>
        <taxon>Gunneridae</taxon>
        <taxon>Pentapetalae</taxon>
        <taxon>rosids</taxon>
        <taxon>malvids</taxon>
        <taxon>Sapindales</taxon>
        <taxon>Sapindaceae</taxon>
        <taxon>Hippocastanoideae</taxon>
        <taxon>Acereae</taxon>
        <taxon>Acer</taxon>
    </lineage>
</organism>
<reference evidence="2" key="2">
    <citation type="submission" date="2023-02" db="EMBL/GenBank/DDBJ databases">
        <authorList>
            <person name="Swenson N.G."/>
            <person name="Wegrzyn J.L."/>
            <person name="Mcevoy S.L."/>
        </authorList>
    </citation>
    <scope>NUCLEOTIDE SEQUENCE</scope>
    <source>
        <strain evidence="2">91603</strain>
        <tissue evidence="2">Leaf</tissue>
    </source>
</reference>
<keyword evidence="1" id="KW-1133">Transmembrane helix</keyword>
<reference evidence="2" key="1">
    <citation type="journal article" date="2022" name="Plant J.">
        <title>Strategies of tolerance reflected in two North American maple genomes.</title>
        <authorList>
            <person name="McEvoy S.L."/>
            <person name="Sezen U.U."/>
            <person name="Trouern-Trend A."/>
            <person name="McMahon S.M."/>
            <person name="Schaberg P.G."/>
            <person name="Yang J."/>
            <person name="Wegrzyn J.L."/>
            <person name="Swenson N.G."/>
        </authorList>
    </citation>
    <scope>NUCLEOTIDE SEQUENCE</scope>
    <source>
        <strain evidence="2">91603</strain>
    </source>
</reference>
<sequence length="114" mass="13213">MEFELMITSQLGGPESPQRFQKGAGLQAVEYGFAAALAQWADWRHCLLRPFQSIWLDLEQLWHQCTHLLLGLSLVLIHHQLLLYGKLPFIYLSIFFIARRLIDHHIAFLINISS</sequence>
<dbReference type="EMBL" id="JAJSOW010000108">
    <property type="protein sequence ID" value="KAI9153732.1"/>
    <property type="molecule type" value="Genomic_DNA"/>
</dbReference>
<evidence type="ECO:0000313" key="2">
    <source>
        <dbReference type="EMBL" id="KAI9153732.1"/>
    </source>
</evidence>
<dbReference type="Proteomes" id="UP001064489">
    <property type="component" value="Chromosome 11"/>
</dbReference>
<keyword evidence="1" id="KW-0812">Transmembrane</keyword>
<protein>
    <submittedName>
        <fullName evidence="2">Uncharacterized protein</fullName>
    </submittedName>
</protein>
<keyword evidence="3" id="KW-1185">Reference proteome</keyword>
<accession>A0AAD5I6E7</accession>
<proteinExistence type="predicted"/>
<name>A0AAD5I6E7_ACENE</name>
<evidence type="ECO:0000256" key="1">
    <source>
        <dbReference type="SAM" id="Phobius"/>
    </source>
</evidence>
<gene>
    <name evidence="2" type="ORF">LWI28_015716</name>
</gene>
<keyword evidence="1" id="KW-0472">Membrane</keyword>